<dbReference type="InterPro" id="IPR040498">
    <property type="entry name" value="PriA_CRR"/>
</dbReference>
<dbReference type="GO" id="GO:0043138">
    <property type="term" value="F:3'-5' DNA helicase activity"/>
    <property type="evidence" value="ECO:0007669"/>
    <property type="project" value="UniProtKB-EC"/>
</dbReference>
<dbReference type="PANTHER" id="PTHR30580:SF0">
    <property type="entry name" value="PRIMOSOMAL PROTEIN N"/>
    <property type="match status" value="1"/>
</dbReference>
<feature type="binding site" evidence="12">
    <location>
        <position position="537"/>
    </location>
    <ligand>
        <name>Zn(2+)</name>
        <dbReference type="ChEBI" id="CHEBI:29105"/>
        <label>2</label>
    </ligand>
</feature>
<protein>
    <recommendedName>
        <fullName evidence="12">Replication restart protein PriA</fullName>
    </recommendedName>
    <alternativeName>
        <fullName evidence="12">ATP-dependent DNA helicase PriA</fullName>
        <ecNumber evidence="12">5.6.2.4</ecNumber>
    </alternativeName>
    <alternativeName>
        <fullName evidence="12">DNA 3'-5' helicase PriA</fullName>
    </alternativeName>
</protein>
<feature type="binding site" evidence="12">
    <location>
        <position position="516"/>
    </location>
    <ligand>
        <name>Zn(2+)</name>
        <dbReference type="ChEBI" id="CHEBI:29105"/>
        <label>2</label>
    </ligand>
</feature>
<dbReference type="GO" id="GO:1990077">
    <property type="term" value="C:primosome complex"/>
    <property type="evidence" value="ECO:0007669"/>
    <property type="project" value="UniProtKB-UniRule"/>
</dbReference>
<feature type="binding site" evidence="12">
    <location>
        <position position="534"/>
    </location>
    <ligand>
        <name>Zn(2+)</name>
        <dbReference type="ChEBI" id="CHEBI:29105"/>
        <label>2</label>
    </ligand>
</feature>
<dbReference type="OrthoDB" id="9759544at2"/>
<dbReference type="PROSITE" id="PS51192">
    <property type="entry name" value="HELICASE_ATP_BIND_1"/>
    <property type="match status" value="1"/>
</dbReference>
<evidence type="ECO:0000256" key="1">
    <source>
        <dbReference type="ARBA" id="ARBA00022515"/>
    </source>
</evidence>
<keyword evidence="8 12" id="KW-0067">ATP-binding</keyword>
<sequence length="802" mass="92298">MKVAKVVVDVPVSSIDSLFDYEIPDELLSVVKPGVRVVVPFGPRKIMGFVIDITGSSEFEKLKPIHTVMDYAPVLTPELLNLSKWLQEETLCFRVSALQAMLPAVFKAKYEKEVWLLADEGELPFDWQILTQGREVFPFNELEESGIKASQISSLVSEGLIEIKYVVKGKNRVKKDTYIELALEQVKVIEVIEELGKQAKRQKQVLEYLIDTNGEIRLKQLMDDLGVTRAPIKTLEDKGIIRLVQKEVYRDPHANSNERTKPLPLTEQQQQVIEPVLSRIDENKHEMFLLHGVTGSGKTEVYLQSIDRVLQEGKEAIVLVPEISLTPQMVERFKSRFGDDVAVLHSGLSTGEKYDEWRKIHRKEVKVVVGARSAVFAPFENLGIIIIDEEHETTYKQEDYPKYHAREVAKYRGQYHKCPVILGSATPTLESYARAQKGVYQLLELSERVNEQALPHMEIVDMRKELEKGNRTMFSDPLVEKINDRIKRGEQVVLMLNRRGYSTFVMCRECGETVQCEHCDISMTYHRTNHKLKCHYCSDEKPMPNQCPKCESEAIRFFGTGTQKVEEALQQQFEHARIIRMDVDTTSRKGAHERLLKKFGNQEADILLGTQMIAKGLDFENVTLVGVIAADAILHLPDFRAAEKSFQLLTQVSGRAGRHELPGEVVVQTYTPEHYTVELAAQYDYESFFNREMQIRRRFAYPPYYFLVLINISHENHVKVVDASQRIANMLSQRLGESALLMGPSPSPMLRIKDRFRYQCMIKYKNRQDVDEPLEHVLNSFQKEMNKEELQLTVDFEPYYFM</sequence>
<dbReference type="Gene3D" id="3.40.1440.60">
    <property type="entry name" value="PriA, 3(prime) DNA-binding domain"/>
    <property type="match status" value="1"/>
</dbReference>
<dbReference type="EMBL" id="BJYA01000002">
    <property type="protein sequence ID" value="GEN44863.1"/>
    <property type="molecule type" value="Genomic_DNA"/>
</dbReference>
<dbReference type="RefSeq" id="WP_146814318.1">
    <property type="nucleotide sequence ID" value="NZ_BJYA01000002.1"/>
</dbReference>
<keyword evidence="16" id="KW-1185">Reference proteome</keyword>
<evidence type="ECO:0000256" key="7">
    <source>
        <dbReference type="ARBA" id="ARBA00022833"/>
    </source>
</evidence>
<accession>A0A511W4A9</accession>
<dbReference type="InterPro" id="IPR041236">
    <property type="entry name" value="PriA_C"/>
</dbReference>
<dbReference type="InterPro" id="IPR042115">
    <property type="entry name" value="PriA_3primeBD_sf"/>
</dbReference>
<feature type="binding site" evidence="12">
    <location>
        <position position="550"/>
    </location>
    <ligand>
        <name>Zn(2+)</name>
        <dbReference type="ChEBI" id="CHEBI:29105"/>
        <label>1</label>
    </ligand>
</feature>
<comment type="cofactor">
    <cofactor evidence="12">
        <name>Zn(2+)</name>
        <dbReference type="ChEBI" id="CHEBI:29105"/>
    </cofactor>
    <text evidence="12">Binds 2 zinc ions per subunit.</text>
</comment>
<dbReference type="FunFam" id="3.40.1440.60:FF:000001">
    <property type="entry name" value="Primosomal protein N"/>
    <property type="match status" value="1"/>
</dbReference>
<dbReference type="GO" id="GO:0008270">
    <property type="term" value="F:zinc ion binding"/>
    <property type="evidence" value="ECO:0007669"/>
    <property type="project" value="UniProtKB-UniRule"/>
</dbReference>
<keyword evidence="5 12" id="KW-0378">Hydrolase</keyword>
<evidence type="ECO:0000256" key="9">
    <source>
        <dbReference type="ARBA" id="ARBA00023125"/>
    </source>
</evidence>
<evidence type="ECO:0000313" key="15">
    <source>
        <dbReference type="EMBL" id="GEN44863.1"/>
    </source>
</evidence>
<dbReference type="CDD" id="cd17929">
    <property type="entry name" value="DEXHc_priA"/>
    <property type="match status" value="1"/>
</dbReference>
<comment type="similarity">
    <text evidence="12">Belongs to the helicase family. PriA subfamily.</text>
</comment>
<dbReference type="EC" id="5.6.2.4" evidence="12"/>
<dbReference type="NCBIfam" id="NF004066">
    <property type="entry name" value="PRK05580.1-3"/>
    <property type="match status" value="1"/>
</dbReference>
<evidence type="ECO:0000313" key="16">
    <source>
        <dbReference type="Proteomes" id="UP000321440"/>
    </source>
</evidence>
<dbReference type="SUPFAM" id="SSF52540">
    <property type="entry name" value="P-loop containing nucleoside triphosphate hydrolases"/>
    <property type="match status" value="2"/>
</dbReference>
<feature type="binding site" evidence="12">
    <location>
        <position position="519"/>
    </location>
    <ligand>
        <name>Zn(2+)</name>
        <dbReference type="ChEBI" id="CHEBI:29105"/>
        <label>2</label>
    </ligand>
</feature>
<evidence type="ECO:0000256" key="5">
    <source>
        <dbReference type="ARBA" id="ARBA00022801"/>
    </source>
</evidence>
<evidence type="ECO:0000256" key="12">
    <source>
        <dbReference type="HAMAP-Rule" id="MF_00983"/>
    </source>
</evidence>
<dbReference type="HAMAP" id="MF_00983">
    <property type="entry name" value="PriA"/>
    <property type="match status" value="1"/>
</dbReference>
<dbReference type="GO" id="GO:0006270">
    <property type="term" value="P:DNA replication initiation"/>
    <property type="evidence" value="ECO:0007669"/>
    <property type="project" value="TreeGrafter"/>
</dbReference>
<dbReference type="Pfam" id="PF17764">
    <property type="entry name" value="PriA_3primeBD"/>
    <property type="match status" value="1"/>
</dbReference>
<keyword evidence="3 12" id="KW-0479">Metal-binding</keyword>
<evidence type="ECO:0000256" key="8">
    <source>
        <dbReference type="ARBA" id="ARBA00022840"/>
    </source>
</evidence>
<dbReference type="GO" id="GO:0006269">
    <property type="term" value="P:DNA replication, synthesis of primer"/>
    <property type="evidence" value="ECO:0007669"/>
    <property type="project" value="UniProtKB-KW"/>
</dbReference>
<dbReference type="Pfam" id="PF18074">
    <property type="entry name" value="PriA_C"/>
    <property type="match status" value="1"/>
</dbReference>
<dbReference type="GO" id="GO:0006302">
    <property type="term" value="P:double-strand break repair"/>
    <property type="evidence" value="ECO:0007669"/>
    <property type="project" value="InterPro"/>
</dbReference>
<dbReference type="InterPro" id="IPR011545">
    <property type="entry name" value="DEAD/DEAH_box_helicase_dom"/>
</dbReference>
<dbReference type="NCBIfam" id="TIGR00595">
    <property type="entry name" value="priA"/>
    <property type="match status" value="1"/>
</dbReference>
<comment type="catalytic activity">
    <reaction evidence="12">
        <text>Couples ATP hydrolysis with the unwinding of duplex DNA by translocating in the 3'-5' direction.</text>
        <dbReference type="EC" id="5.6.2.4"/>
    </reaction>
</comment>
<keyword evidence="4 12" id="KW-0547">Nucleotide-binding</keyword>
<dbReference type="Pfam" id="PF00270">
    <property type="entry name" value="DEAD"/>
    <property type="match status" value="1"/>
</dbReference>
<keyword evidence="6 12" id="KW-0347">Helicase</keyword>
<dbReference type="GO" id="GO:0003677">
    <property type="term" value="F:DNA binding"/>
    <property type="evidence" value="ECO:0007669"/>
    <property type="project" value="UniProtKB-UniRule"/>
</dbReference>
<evidence type="ECO:0000256" key="6">
    <source>
        <dbReference type="ARBA" id="ARBA00022806"/>
    </source>
</evidence>
<dbReference type="GO" id="GO:0006310">
    <property type="term" value="P:DNA recombination"/>
    <property type="evidence" value="ECO:0007669"/>
    <property type="project" value="InterPro"/>
</dbReference>
<dbReference type="InterPro" id="IPR001650">
    <property type="entry name" value="Helicase_C-like"/>
</dbReference>
<dbReference type="CDD" id="cd18804">
    <property type="entry name" value="SF2_C_priA"/>
    <property type="match status" value="1"/>
</dbReference>
<dbReference type="SMART" id="SM00490">
    <property type="entry name" value="HELICc"/>
    <property type="match status" value="1"/>
</dbReference>
<evidence type="ECO:0000256" key="10">
    <source>
        <dbReference type="ARBA" id="ARBA00023235"/>
    </source>
</evidence>
<evidence type="ECO:0000259" key="13">
    <source>
        <dbReference type="PROSITE" id="PS51192"/>
    </source>
</evidence>
<comment type="caution">
    <text evidence="15">The sequence shown here is derived from an EMBL/GenBank/DDBJ whole genome shotgun (WGS) entry which is preliminary data.</text>
</comment>
<evidence type="ECO:0000256" key="4">
    <source>
        <dbReference type="ARBA" id="ARBA00022741"/>
    </source>
</evidence>
<proteinExistence type="inferred from homology"/>
<comment type="subunit">
    <text evidence="12">Component of the replication restart primosome.</text>
</comment>
<dbReference type="AlphaFoldDB" id="A0A511W4A9"/>
<name>A0A511W4A9_9BACI</name>
<keyword evidence="9 12" id="KW-0238">DNA-binding</keyword>
<keyword evidence="1 12" id="KW-0639">Primosome</keyword>
<dbReference type="Pfam" id="PF00271">
    <property type="entry name" value="Helicase_C"/>
    <property type="match status" value="1"/>
</dbReference>
<dbReference type="GO" id="GO:0005524">
    <property type="term" value="F:ATP binding"/>
    <property type="evidence" value="ECO:0007669"/>
    <property type="project" value="UniProtKB-UniRule"/>
</dbReference>
<dbReference type="Pfam" id="PF18319">
    <property type="entry name" value="Zn_ribbon_PriA"/>
    <property type="match status" value="1"/>
</dbReference>
<comment type="catalytic activity">
    <reaction evidence="11 12">
        <text>ATP + H2O = ADP + phosphate + H(+)</text>
        <dbReference type="Rhea" id="RHEA:13065"/>
        <dbReference type="ChEBI" id="CHEBI:15377"/>
        <dbReference type="ChEBI" id="CHEBI:15378"/>
        <dbReference type="ChEBI" id="CHEBI:30616"/>
        <dbReference type="ChEBI" id="CHEBI:43474"/>
        <dbReference type="ChEBI" id="CHEBI:456216"/>
        <dbReference type="EC" id="5.6.2.4"/>
    </reaction>
</comment>
<dbReference type="InterPro" id="IPR041222">
    <property type="entry name" value="PriA_3primeBD"/>
</dbReference>
<dbReference type="InterPro" id="IPR005259">
    <property type="entry name" value="PriA"/>
</dbReference>
<dbReference type="InterPro" id="IPR014001">
    <property type="entry name" value="Helicase_ATP-bd"/>
</dbReference>
<dbReference type="FunFam" id="3.40.50.300:FF:000489">
    <property type="entry name" value="Primosome assembly protein PriA"/>
    <property type="match status" value="1"/>
</dbReference>
<evidence type="ECO:0000256" key="3">
    <source>
        <dbReference type="ARBA" id="ARBA00022723"/>
    </source>
</evidence>
<dbReference type="SMART" id="SM00487">
    <property type="entry name" value="DEXDc"/>
    <property type="match status" value="1"/>
</dbReference>
<dbReference type="PANTHER" id="PTHR30580">
    <property type="entry name" value="PRIMOSOMAL PROTEIN N"/>
    <property type="match status" value="1"/>
</dbReference>
<feature type="domain" description="Helicase ATP-binding" evidence="13">
    <location>
        <begin position="279"/>
        <end position="445"/>
    </location>
</feature>
<keyword evidence="10 12" id="KW-0413">Isomerase</keyword>
<keyword evidence="7 12" id="KW-0862">Zinc</keyword>
<evidence type="ECO:0000256" key="11">
    <source>
        <dbReference type="ARBA" id="ARBA00048988"/>
    </source>
</evidence>
<dbReference type="PROSITE" id="PS51194">
    <property type="entry name" value="HELICASE_CTER"/>
    <property type="match status" value="1"/>
</dbReference>
<gene>
    <name evidence="12 15" type="primary">priA</name>
    <name evidence="15" type="ORF">AHA02nite_06390</name>
</gene>
<dbReference type="GO" id="GO:0016887">
    <property type="term" value="F:ATP hydrolysis activity"/>
    <property type="evidence" value="ECO:0007669"/>
    <property type="project" value="RHEA"/>
</dbReference>
<feature type="domain" description="Helicase C-terminal" evidence="14">
    <location>
        <begin position="542"/>
        <end position="710"/>
    </location>
</feature>
<keyword evidence="2 12" id="KW-0235">DNA replication</keyword>
<dbReference type="Proteomes" id="UP000321440">
    <property type="component" value="Unassembled WGS sequence"/>
</dbReference>
<feature type="binding site" evidence="12">
    <location>
        <position position="507"/>
    </location>
    <ligand>
        <name>Zn(2+)</name>
        <dbReference type="ChEBI" id="CHEBI:29105"/>
        <label>1</label>
    </ligand>
</feature>
<comment type="function">
    <text evidence="12">Initiates the restart of stalled replication forks, which reloads the replicative helicase on sites other than the origin of replication. Recognizes and binds to abandoned replication forks and remodels them to uncover a helicase loading site. Promotes assembly of the primosome at these replication forks.</text>
</comment>
<dbReference type="Gene3D" id="3.40.50.300">
    <property type="entry name" value="P-loop containing nucleotide triphosphate hydrolases"/>
    <property type="match status" value="2"/>
</dbReference>
<dbReference type="InterPro" id="IPR027417">
    <property type="entry name" value="P-loop_NTPase"/>
</dbReference>
<organism evidence="15 16">
    <name type="scientific">Alkalibacillus haloalkaliphilus</name>
    <dbReference type="NCBI Taxonomy" id="94136"/>
    <lineage>
        <taxon>Bacteria</taxon>
        <taxon>Bacillati</taxon>
        <taxon>Bacillota</taxon>
        <taxon>Bacilli</taxon>
        <taxon>Bacillales</taxon>
        <taxon>Bacillaceae</taxon>
        <taxon>Alkalibacillus</taxon>
    </lineage>
</organism>
<evidence type="ECO:0000259" key="14">
    <source>
        <dbReference type="PROSITE" id="PS51194"/>
    </source>
</evidence>
<evidence type="ECO:0000256" key="2">
    <source>
        <dbReference type="ARBA" id="ARBA00022705"/>
    </source>
</evidence>
<feature type="binding site" evidence="12">
    <location>
        <position position="547"/>
    </location>
    <ligand>
        <name>Zn(2+)</name>
        <dbReference type="ChEBI" id="CHEBI:29105"/>
        <label>1</label>
    </ligand>
</feature>
<feature type="binding site" evidence="12">
    <location>
        <position position="510"/>
    </location>
    <ligand>
        <name>Zn(2+)</name>
        <dbReference type="ChEBI" id="CHEBI:29105"/>
        <label>1</label>
    </ligand>
</feature>
<reference evidence="15 16" key="1">
    <citation type="submission" date="2019-07" db="EMBL/GenBank/DDBJ databases">
        <title>Whole genome shotgun sequence of Alkalibacillus haloalkaliphilus NBRC 103110.</title>
        <authorList>
            <person name="Hosoyama A."/>
            <person name="Uohara A."/>
            <person name="Ohji S."/>
            <person name="Ichikawa N."/>
        </authorList>
    </citation>
    <scope>NUCLEOTIDE SEQUENCE [LARGE SCALE GENOMIC DNA]</scope>
    <source>
        <strain evidence="15 16">NBRC 103110</strain>
    </source>
</reference>